<feature type="domain" description="Histidine kinase" evidence="11">
    <location>
        <begin position="268"/>
        <end position="488"/>
    </location>
</feature>
<dbReference type="PROSITE" id="PS50109">
    <property type="entry name" value="HIS_KIN"/>
    <property type="match status" value="1"/>
</dbReference>
<keyword evidence="6" id="KW-0547">Nucleotide-binding</keyword>
<dbReference type="Pfam" id="PF13188">
    <property type="entry name" value="PAS_8"/>
    <property type="match status" value="1"/>
</dbReference>
<dbReference type="Pfam" id="PF13426">
    <property type="entry name" value="PAS_9"/>
    <property type="match status" value="1"/>
</dbReference>
<keyword evidence="8 12" id="KW-0067">ATP-binding</keyword>
<dbReference type="EMBL" id="CP123872">
    <property type="protein sequence ID" value="WND01458.1"/>
    <property type="molecule type" value="Genomic_DNA"/>
</dbReference>
<dbReference type="InterPro" id="IPR035965">
    <property type="entry name" value="PAS-like_dom_sf"/>
</dbReference>
<evidence type="ECO:0000256" key="2">
    <source>
        <dbReference type="ARBA" id="ARBA00004370"/>
    </source>
</evidence>
<evidence type="ECO:0000256" key="7">
    <source>
        <dbReference type="ARBA" id="ARBA00022777"/>
    </source>
</evidence>
<name>A0AA52EE81_9PROT</name>
<evidence type="ECO:0000256" key="8">
    <source>
        <dbReference type="ARBA" id="ARBA00022840"/>
    </source>
</evidence>
<sequence length="502" mass="56188">MSKDMLVFKLSSMFNLSDKPVLVFHESSVVFANDALLSYLGEKPSQLFGQSAQILHNYLKKEDHDRLSNFMGEESDIPQEGLLSFLNKSGTYIEFSVSMLSIDIEQHPLKILTLDEEKNETFSTQDLLGSNSLFKQVFKLSPDPIVITRLGTGEMVDGNSAFWNLIGPGQEGLTSMFDLWADDTAGRMMHHELVNKSSIYNMPATLKTRGGIYRELRFFAEKIHVEHEELVLIIARDVTDELDRERELEKNKEFAEIASRSKSEFLANMSHELRTPLNAIIGFSEILQGEIFGPLGQEKYKEYADDIFTSGQHLQDIVNDILDLSKIEAGRLETDLKVIDPTEGINQCLRLIQAKTDNSEIRIESAFNQNIFLRTDERLLKQIVLNILSNAVKFTQEGGQIVLSLQEGLDGTATLAVADTGIGMSPEEIRQAIQPFGQVDSSYTRKMQGTGLGLPLVKAIAEKLGARFLLDSAKDQGTQVRIIWPAAYVEQADTVDLSIDTL</sequence>
<dbReference type="PANTHER" id="PTHR43711">
    <property type="entry name" value="TWO-COMPONENT HISTIDINE KINASE"/>
    <property type="match status" value="1"/>
</dbReference>
<dbReference type="InterPro" id="IPR036890">
    <property type="entry name" value="HATPase_C_sf"/>
</dbReference>
<dbReference type="GO" id="GO:0005524">
    <property type="term" value="F:ATP binding"/>
    <property type="evidence" value="ECO:0007669"/>
    <property type="project" value="UniProtKB-KW"/>
</dbReference>
<dbReference type="Gene3D" id="1.10.287.130">
    <property type="match status" value="1"/>
</dbReference>
<protein>
    <recommendedName>
        <fullName evidence="3">histidine kinase</fullName>
        <ecNumber evidence="3">2.7.13.3</ecNumber>
    </recommendedName>
</protein>
<comment type="subcellular location">
    <subcellularLocation>
        <location evidence="2">Membrane</location>
    </subcellularLocation>
</comment>
<keyword evidence="7" id="KW-0418">Kinase</keyword>
<organism evidence="12 13">
    <name type="scientific">Temperatibacter marinus</name>
    <dbReference type="NCBI Taxonomy" id="1456591"/>
    <lineage>
        <taxon>Bacteria</taxon>
        <taxon>Pseudomonadati</taxon>
        <taxon>Pseudomonadota</taxon>
        <taxon>Alphaproteobacteria</taxon>
        <taxon>Kordiimonadales</taxon>
        <taxon>Temperatibacteraceae</taxon>
        <taxon>Temperatibacter</taxon>
    </lineage>
</organism>
<evidence type="ECO:0000256" key="1">
    <source>
        <dbReference type="ARBA" id="ARBA00000085"/>
    </source>
</evidence>
<dbReference type="CDD" id="cd00082">
    <property type="entry name" value="HisKA"/>
    <property type="match status" value="1"/>
</dbReference>
<dbReference type="InterPro" id="IPR003661">
    <property type="entry name" value="HisK_dim/P_dom"/>
</dbReference>
<evidence type="ECO:0000256" key="10">
    <source>
        <dbReference type="ARBA" id="ARBA00023136"/>
    </source>
</evidence>
<keyword evidence="9" id="KW-0902">Two-component regulatory system</keyword>
<dbReference type="PRINTS" id="PR00344">
    <property type="entry name" value="BCTRLSENSOR"/>
</dbReference>
<dbReference type="CDD" id="cd00130">
    <property type="entry name" value="PAS"/>
    <property type="match status" value="1"/>
</dbReference>
<dbReference type="Gene3D" id="3.30.450.20">
    <property type="entry name" value="PAS domain"/>
    <property type="match status" value="1"/>
</dbReference>
<keyword evidence="10" id="KW-0472">Membrane</keyword>
<keyword evidence="5" id="KW-0808">Transferase</keyword>
<evidence type="ECO:0000313" key="12">
    <source>
        <dbReference type="EMBL" id="WND01458.1"/>
    </source>
</evidence>
<dbReference type="InterPro" id="IPR004358">
    <property type="entry name" value="Sig_transdc_His_kin-like_C"/>
</dbReference>
<reference evidence="12" key="1">
    <citation type="submission" date="2023-04" db="EMBL/GenBank/DDBJ databases">
        <title>Complete genome sequence of Temperatibacter marinus.</title>
        <authorList>
            <person name="Rong J.-C."/>
            <person name="Yi M.-L."/>
            <person name="Zhao Q."/>
        </authorList>
    </citation>
    <scope>NUCLEOTIDE SEQUENCE</scope>
    <source>
        <strain evidence="12">NBRC 110045</strain>
    </source>
</reference>
<dbReference type="GO" id="GO:0000155">
    <property type="term" value="F:phosphorelay sensor kinase activity"/>
    <property type="evidence" value="ECO:0007669"/>
    <property type="project" value="InterPro"/>
</dbReference>
<evidence type="ECO:0000256" key="4">
    <source>
        <dbReference type="ARBA" id="ARBA00022553"/>
    </source>
</evidence>
<dbReference type="GO" id="GO:0016020">
    <property type="term" value="C:membrane"/>
    <property type="evidence" value="ECO:0007669"/>
    <property type="project" value="UniProtKB-SubCell"/>
</dbReference>
<evidence type="ECO:0000256" key="6">
    <source>
        <dbReference type="ARBA" id="ARBA00022741"/>
    </source>
</evidence>
<dbReference type="Pfam" id="PF02518">
    <property type="entry name" value="HATPase_c"/>
    <property type="match status" value="1"/>
</dbReference>
<dbReference type="SUPFAM" id="SSF55785">
    <property type="entry name" value="PYP-like sensor domain (PAS domain)"/>
    <property type="match status" value="1"/>
</dbReference>
<dbReference type="SUPFAM" id="SSF47384">
    <property type="entry name" value="Homodimeric domain of signal transducing histidine kinase"/>
    <property type="match status" value="1"/>
</dbReference>
<dbReference type="Proteomes" id="UP001268683">
    <property type="component" value="Chromosome"/>
</dbReference>
<dbReference type="PANTHER" id="PTHR43711:SF1">
    <property type="entry name" value="HISTIDINE KINASE 1"/>
    <property type="match status" value="1"/>
</dbReference>
<evidence type="ECO:0000256" key="9">
    <source>
        <dbReference type="ARBA" id="ARBA00023012"/>
    </source>
</evidence>
<dbReference type="InterPro" id="IPR005467">
    <property type="entry name" value="His_kinase_dom"/>
</dbReference>
<evidence type="ECO:0000256" key="5">
    <source>
        <dbReference type="ARBA" id="ARBA00022679"/>
    </source>
</evidence>
<dbReference type="NCBIfam" id="TIGR00229">
    <property type="entry name" value="sensory_box"/>
    <property type="match status" value="1"/>
</dbReference>
<gene>
    <name evidence="12" type="ORF">QGN29_07785</name>
</gene>
<evidence type="ECO:0000259" key="11">
    <source>
        <dbReference type="PROSITE" id="PS50109"/>
    </source>
</evidence>
<dbReference type="Gene3D" id="3.30.565.10">
    <property type="entry name" value="Histidine kinase-like ATPase, C-terminal domain"/>
    <property type="match status" value="1"/>
</dbReference>
<dbReference type="KEGG" id="tmk:QGN29_07785"/>
<dbReference type="SMART" id="SM00388">
    <property type="entry name" value="HisKA"/>
    <property type="match status" value="1"/>
</dbReference>
<dbReference type="Pfam" id="PF00512">
    <property type="entry name" value="HisKA"/>
    <property type="match status" value="1"/>
</dbReference>
<accession>A0AA52EE81</accession>
<keyword evidence="13" id="KW-1185">Reference proteome</keyword>
<dbReference type="FunFam" id="1.10.287.130:FF:000038">
    <property type="entry name" value="Sensory transduction histidine kinase"/>
    <property type="match status" value="1"/>
</dbReference>
<dbReference type="InterPro" id="IPR036097">
    <property type="entry name" value="HisK_dim/P_sf"/>
</dbReference>
<dbReference type="InterPro" id="IPR050736">
    <property type="entry name" value="Sensor_HK_Regulatory"/>
</dbReference>
<evidence type="ECO:0000256" key="3">
    <source>
        <dbReference type="ARBA" id="ARBA00012438"/>
    </source>
</evidence>
<dbReference type="SMART" id="SM00387">
    <property type="entry name" value="HATPase_c"/>
    <property type="match status" value="1"/>
</dbReference>
<proteinExistence type="predicted"/>
<comment type="catalytic activity">
    <reaction evidence="1">
        <text>ATP + protein L-histidine = ADP + protein N-phospho-L-histidine.</text>
        <dbReference type="EC" id="2.7.13.3"/>
    </reaction>
</comment>
<dbReference type="EC" id="2.7.13.3" evidence="3"/>
<dbReference type="AlphaFoldDB" id="A0AA52EE81"/>
<keyword evidence="4" id="KW-0597">Phosphoprotein</keyword>
<dbReference type="RefSeq" id="WP_310797286.1">
    <property type="nucleotide sequence ID" value="NZ_CP123872.1"/>
</dbReference>
<dbReference type="InterPro" id="IPR003594">
    <property type="entry name" value="HATPase_dom"/>
</dbReference>
<dbReference type="SUPFAM" id="SSF55874">
    <property type="entry name" value="ATPase domain of HSP90 chaperone/DNA topoisomerase II/histidine kinase"/>
    <property type="match status" value="1"/>
</dbReference>
<evidence type="ECO:0000313" key="13">
    <source>
        <dbReference type="Proteomes" id="UP001268683"/>
    </source>
</evidence>
<dbReference type="InterPro" id="IPR000014">
    <property type="entry name" value="PAS"/>
</dbReference>